<dbReference type="InterPro" id="IPR002052">
    <property type="entry name" value="DNA_methylase_N6_adenine_CS"/>
</dbReference>
<dbReference type="GO" id="GO:0032259">
    <property type="term" value="P:methylation"/>
    <property type="evidence" value="ECO:0007669"/>
    <property type="project" value="InterPro"/>
</dbReference>
<dbReference type="PROSITE" id="PS00092">
    <property type="entry name" value="N6_MTASE"/>
    <property type="match status" value="1"/>
</dbReference>
<reference evidence="1" key="1">
    <citation type="submission" date="2018-05" db="EMBL/GenBank/DDBJ databases">
        <authorList>
            <person name="Lanie J.A."/>
            <person name="Ng W.-L."/>
            <person name="Kazmierczak K.M."/>
            <person name="Andrzejewski T.M."/>
            <person name="Davidsen T.M."/>
            <person name="Wayne K.J."/>
            <person name="Tettelin H."/>
            <person name="Glass J.I."/>
            <person name="Rusch D."/>
            <person name="Podicherti R."/>
            <person name="Tsui H.-C.T."/>
            <person name="Winkler M.E."/>
        </authorList>
    </citation>
    <scope>NUCLEOTIDE SEQUENCE</scope>
</reference>
<feature type="non-terminal residue" evidence="1">
    <location>
        <position position="235"/>
    </location>
</feature>
<dbReference type="AlphaFoldDB" id="A0A383DK80"/>
<organism evidence="1">
    <name type="scientific">marine metagenome</name>
    <dbReference type="NCBI Taxonomy" id="408172"/>
    <lineage>
        <taxon>unclassified sequences</taxon>
        <taxon>metagenomes</taxon>
        <taxon>ecological metagenomes</taxon>
    </lineage>
</organism>
<evidence type="ECO:0000313" key="1">
    <source>
        <dbReference type="EMBL" id="SVE44720.1"/>
    </source>
</evidence>
<proteinExistence type="predicted"/>
<dbReference type="InterPro" id="IPR025667">
    <property type="entry name" value="SprB_repeat"/>
</dbReference>
<dbReference type="Gene3D" id="2.60.40.740">
    <property type="match status" value="1"/>
</dbReference>
<dbReference type="InterPro" id="IPR013783">
    <property type="entry name" value="Ig-like_fold"/>
</dbReference>
<accession>A0A383DK80</accession>
<dbReference type="EMBL" id="UINC01217911">
    <property type="protein sequence ID" value="SVE44720.1"/>
    <property type="molecule type" value="Genomic_DNA"/>
</dbReference>
<sequence length="235" mass="25625">DSIQVSYTTTDVQCNGEPTGVIAVSVLYVNPPYSFSWSNPNDPTFVEITEDINNLSAGTYLLTVMDDDNCETELQIIVNQPTAISQYLDTLTSNYTGYNIACKGDNSGWISVNVTGGYIPFSYLWSTGATTDSIFDLFAGIYTLTITDGLGCTETVQLNLLEPTTNLTGVIQATTDYNGFNISCFNGNDGGIREIPTGGVPPYAWVWDDTQGGEYLINQMAGYHHVELYDNNNCV</sequence>
<evidence type="ECO:0008006" key="2">
    <source>
        <dbReference type="Google" id="ProtNLM"/>
    </source>
</evidence>
<dbReference type="Pfam" id="PF13573">
    <property type="entry name" value="SprB"/>
    <property type="match status" value="3"/>
</dbReference>
<gene>
    <name evidence="1" type="ORF">METZ01_LOCUS497574</name>
</gene>
<protein>
    <recommendedName>
        <fullName evidence="2">Ig-like domain-containing protein</fullName>
    </recommendedName>
</protein>
<dbReference type="GO" id="GO:0003676">
    <property type="term" value="F:nucleic acid binding"/>
    <property type="evidence" value="ECO:0007669"/>
    <property type="project" value="InterPro"/>
</dbReference>
<name>A0A383DK80_9ZZZZ</name>
<dbReference type="Gene3D" id="2.60.40.10">
    <property type="entry name" value="Immunoglobulins"/>
    <property type="match status" value="1"/>
</dbReference>
<dbReference type="GO" id="GO:0008168">
    <property type="term" value="F:methyltransferase activity"/>
    <property type="evidence" value="ECO:0007669"/>
    <property type="project" value="InterPro"/>
</dbReference>
<feature type="non-terminal residue" evidence="1">
    <location>
        <position position="1"/>
    </location>
</feature>